<dbReference type="GO" id="GO:0030151">
    <property type="term" value="F:molybdenum ion binding"/>
    <property type="evidence" value="ECO:0007669"/>
    <property type="project" value="UniProtKB-UniRule"/>
</dbReference>
<dbReference type="PROSITE" id="PS51866">
    <property type="entry name" value="MOP"/>
    <property type="match status" value="1"/>
</dbReference>
<reference evidence="7 8" key="1">
    <citation type="submission" date="2016-10" db="EMBL/GenBank/DDBJ databases">
        <authorList>
            <person name="de Groot N.N."/>
        </authorList>
    </citation>
    <scope>NUCLEOTIDE SEQUENCE [LARGE SCALE GENOMIC DNA]</scope>
    <source>
        <strain evidence="7 8">DSM 25927</strain>
    </source>
</reference>
<dbReference type="PIRSF" id="PIRSF005763">
    <property type="entry name" value="Txn_reg_ModE"/>
    <property type="match status" value="1"/>
</dbReference>
<accession>A0A1H9IP53</accession>
<evidence type="ECO:0000256" key="3">
    <source>
        <dbReference type="ARBA" id="ARBA00022505"/>
    </source>
</evidence>
<dbReference type="PANTHER" id="PTHR30432">
    <property type="entry name" value="TRANSCRIPTIONAL REGULATOR MODE"/>
    <property type="match status" value="1"/>
</dbReference>
<comment type="similarity">
    <text evidence="1 5">Belongs to the ModE family.</text>
</comment>
<keyword evidence="4" id="KW-0677">Repeat</keyword>
<dbReference type="GO" id="GO:0015689">
    <property type="term" value="P:molybdate ion transport"/>
    <property type="evidence" value="ECO:0007669"/>
    <property type="project" value="UniProtKB-UniRule"/>
</dbReference>
<keyword evidence="2 5" id="KW-0813">Transport</keyword>
<dbReference type="GO" id="GO:0006355">
    <property type="term" value="P:regulation of DNA-templated transcription"/>
    <property type="evidence" value="ECO:0007669"/>
    <property type="project" value="InterPro"/>
</dbReference>
<keyword evidence="3 5" id="KW-0500">Molybdenum</keyword>
<evidence type="ECO:0000256" key="1">
    <source>
        <dbReference type="ARBA" id="ARBA00008110"/>
    </source>
</evidence>
<dbReference type="Pfam" id="PF03459">
    <property type="entry name" value="TOBE"/>
    <property type="match status" value="1"/>
</dbReference>
<dbReference type="NCBIfam" id="TIGR00638">
    <property type="entry name" value="Mop"/>
    <property type="match status" value="1"/>
</dbReference>
<evidence type="ECO:0000256" key="2">
    <source>
        <dbReference type="ARBA" id="ARBA00022448"/>
    </source>
</evidence>
<evidence type="ECO:0000259" key="6">
    <source>
        <dbReference type="PROSITE" id="PS51866"/>
    </source>
</evidence>
<keyword evidence="8" id="KW-1185">Reference proteome</keyword>
<evidence type="ECO:0000256" key="4">
    <source>
        <dbReference type="ARBA" id="ARBA00022737"/>
    </source>
</evidence>
<dbReference type="Gene3D" id="2.40.50.100">
    <property type="match status" value="2"/>
</dbReference>
<name>A0A1H9IP53_9GAMM</name>
<sequence length="261" mass="28516">MSDDLFSLSLARRTQREELGNHQRLRWLQRATQVDVLPVRREDTESAQRAVRELNNLGSEPLAEWIAGDIGGGIRLTPRGRRLSVALLVMQQAEARLLKQLGGSFADDLRLLDRVTVRTSARNQFFARVEAIGGEALQEEIVLRLRGELRLHAMLTRSSVEALELKPGSEVVALVKAPALRVLQPGESDPRGRDAALILNRLEGVVRALCSDEHYVELMVDLGHGLTAVAASPLAVSRGLACGERVILSFSASDVILGVPG</sequence>
<dbReference type="InterPro" id="IPR008995">
    <property type="entry name" value="Mo/tungstate-bd_C_term_dom"/>
</dbReference>
<dbReference type="RefSeq" id="WP_177188993.1">
    <property type="nucleotide sequence ID" value="NZ_FOFS01000010.1"/>
</dbReference>
<dbReference type="InterPro" id="IPR016462">
    <property type="entry name" value="ModE"/>
</dbReference>
<feature type="domain" description="Mop" evidence="6">
    <location>
        <begin position="118"/>
        <end position="184"/>
    </location>
</feature>
<dbReference type="Proteomes" id="UP000199233">
    <property type="component" value="Unassembled WGS sequence"/>
</dbReference>
<dbReference type="PANTHER" id="PTHR30432:SF1">
    <property type="entry name" value="DNA-BINDING TRANSCRIPTIONAL DUAL REGULATOR MODE"/>
    <property type="match status" value="1"/>
</dbReference>
<dbReference type="InterPro" id="IPR051815">
    <property type="entry name" value="Molybdate_resp_trans_reg"/>
</dbReference>
<evidence type="ECO:0000313" key="8">
    <source>
        <dbReference type="Proteomes" id="UP000199233"/>
    </source>
</evidence>
<dbReference type="EMBL" id="FOFS01000010">
    <property type="protein sequence ID" value="SEQ76541.1"/>
    <property type="molecule type" value="Genomic_DNA"/>
</dbReference>
<dbReference type="InterPro" id="IPR005116">
    <property type="entry name" value="Transp-assoc_OB_typ1"/>
</dbReference>
<evidence type="ECO:0000256" key="5">
    <source>
        <dbReference type="PIRNR" id="PIRNR005763"/>
    </source>
</evidence>
<gene>
    <name evidence="7" type="ORF">SAMN04488038_110129</name>
</gene>
<proteinExistence type="inferred from homology"/>
<evidence type="ECO:0000313" key="7">
    <source>
        <dbReference type="EMBL" id="SEQ76541.1"/>
    </source>
</evidence>
<organism evidence="7 8">
    <name type="scientific">Solimonas aquatica</name>
    <dbReference type="NCBI Taxonomy" id="489703"/>
    <lineage>
        <taxon>Bacteria</taxon>
        <taxon>Pseudomonadati</taxon>
        <taxon>Pseudomonadota</taxon>
        <taxon>Gammaproteobacteria</taxon>
        <taxon>Nevskiales</taxon>
        <taxon>Nevskiaceae</taxon>
        <taxon>Solimonas</taxon>
    </lineage>
</organism>
<protein>
    <submittedName>
        <fullName evidence="7">Molybdate transport system regulatory protein</fullName>
    </submittedName>
</protein>
<dbReference type="STRING" id="489703.SAMN04488038_110129"/>
<dbReference type="AlphaFoldDB" id="A0A1H9IP53"/>
<dbReference type="SUPFAM" id="SSF50331">
    <property type="entry name" value="MOP-like"/>
    <property type="match status" value="2"/>
</dbReference>
<dbReference type="InterPro" id="IPR004606">
    <property type="entry name" value="Mop_domain"/>
</dbReference>